<feature type="transmembrane region" description="Helical" evidence="1">
    <location>
        <begin position="13"/>
        <end position="30"/>
    </location>
</feature>
<dbReference type="Proteomes" id="UP000002505">
    <property type="component" value="Plasmid pACHL01"/>
</dbReference>
<evidence type="ECO:0000313" key="3">
    <source>
        <dbReference type="Proteomes" id="UP000002505"/>
    </source>
</evidence>
<keyword evidence="1" id="KW-1133">Transmembrane helix</keyword>
<dbReference type="EMBL" id="CP001342">
    <property type="protein sequence ID" value="ACL42320.1"/>
    <property type="molecule type" value="Genomic_DNA"/>
</dbReference>
<gene>
    <name evidence="2" type="ordered locus">Achl_4369</name>
</gene>
<organism evidence="2 3">
    <name type="scientific">Pseudarthrobacter chlorophenolicus (strain ATCC 700700 / DSM 12829 / CIP 107037 / JCM 12360 / KCTC 9906 / NCIMB 13794 / A6)</name>
    <name type="common">Arthrobacter chlorophenolicus</name>
    <dbReference type="NCBI Taxonomy" id="452863"/>
    <lineage>
        <taxon>Bacteria</taxon>
        <taxon>Bacillati</taxon>
        <taxon>Actinomycetota</taxon>
        <taxon>Actinomycetes</taxon>
        <taxon>Micrococcales</taxon>
        <taxon>Micrococcaceae</taxon>
        <taxon>Pseudarthrobacter</taxon>
    </lineage>
</organism>
<keyword evidence="1" id="KW-0812">Transmembrane</keyword>
<name>B8HIS3_PSECP</name>
<dbReference type="HOGENOM" id="CLU_3195500_0_0_11"/>
<keyword evidence="2" id="KW-0614">Plasmid</keyword>
<dbReference type="AlphaFoldDB" id="B8HIS3"/>
<sequence>MLELLDFCLAMDHLGSMLLLLIVGAVFAAVRHSERVKPARGRRDG</sequence>
<dbReference type="RefSeq" id="WP_012623337.1">
    <property type="nucleotide sequence ID" value="NC_011879.1"/>
</dbReference>
<keyword evidence="1" id="KW-0472">Membrane</keyword>
<protein>
    <submittedName>
        <fullName evidence="2">Uncharacterized protein</fullName>
    </submittedName>
</protein>
<dbReference type="KEGG" id="ach:Achl_4369"/>
<evidence type="ECO:0000313" key="2">
    <source>
        <dbReference type="EMBL" id="ACL42320.1"/>
    </source>
</evidence>
<accession>B8HIS3</accession>
<evidence type="ECO:0000256" key="1">
    <source>
        <dbReference type="SAM" id="Phobius"/>
    </source>
</evidence>
<geneLocation type="plasmid" evidence="2 3">
    <name>pACHL01</name>
</geneLocation>
<keyword evidence="3" id="KW-1185">Reference proteome</keyword>
<reference evidence="2" key="1">
    <citation type="submission" date="2009-01" db="EMBL/GenBank/DDBJ databases">
        <title>Complete sequence of plasmid1 of Arthrobacter chlorophenolicus A6.</title>
        <authorList>
            <consortium name="US DOE Joint Genome Institute"/>
            <person name="Lucas S."/>
            <person name="Copeland A."/>
            <person name="Lapidus A."/>
            <person name="Glavina del Rio T."/>
            <person name="Tice H."/>
            <person name="Bruce D."/>
            <person name="Goodwin L."/>
            <person name="Pitluck S."/>
            <person name="Goltsman E."/>
            <person name="Clum A."/>
            <person name="Larimer F."/>
            <person name="Land M."/>
            <person name="Hauser L."/>
            <person name="Kyrpides N."/>
            <person name="Mikhailova N."/>
            <person name="Jansson J."/>
            <person name="Richardson P."/>
        </authorList>
    </citation>
    <scope>NUCLEOTIDE SEQUENCE [LARGE SCALE GENOMIC DNA]</scope>
    <source>
        <strain evidence="2">A6</strain>
        <plasmid evidence="2">pACHL01</plasmid>
    </source>
</reference>
<proteinExistence type="predicted"/>